<comment type="caution">
    <text evidence="3">The sequence shown here is derived from an EMBL/GenBank/DDBJ whole genome shotgun (WGS) entry which is preliminary data.</text>
</comment>
<dbReference type="CDD" id="cd00293">
    <property type="entry name" value="USP-like"/>
    <property type="match status" value="1"/>
</dbReference>
<gene>
    <name evidence="3" type="ORF">DBA34_09065</name>
    <name evidence="4" type="ORF">DBB29_06090</name>
</gene>
<evidence type="ECO:0000256" key="1">
    <source>
        <dbReference type="ARBA" id="ARBA00008791"/>
    </source>
</evidence>
<evidence type="ECO:0000313" key="3">
    <source>
        <dbReference type="EMBL" id="MDN4573407.1"/>
    </source>
</evidence>
<organism evidence="3 6">
    <name type="scientific">Pandoraea cepalis</name>
    <dbReference type="NCBI Taxonomy" id="2508294"/>
    <lineage>
        <taxon>Bacteria</taxon>
        <taxon>Pseudomonadati</taxon>
        <taxon>Pseudomonadota</taxon>
        <taxon>Betaproteobacteria</taxon>
        <taxon>Burkholderiales</taxon>
        <taxon>Burkholderiaceae</taxon>
        <taxon>Pandoraea</taxon>
    </lineage>
</organism>
<dbReference type="PANTHER" id="PTHR46268:SF15">
    <property type="entry name" value="UNIVERSAL STRESS PROTEIN HP_0031"/>
    <property type="match status" value="1"/>
</dbReference>
<name>A0AAW7MKW2_9BURK</name>
<dbReference type="InterPro" id="IPR006016">
    <property type="entry name" value="UspA"/>
</dbReference>
<dbReference type="PANTHER" id="PTHR46268">
    <property type="entry name" value="STRESS RESPONSE PROTEIN NHAX"/>
    <property type="match status" value="1"/>
</dbReference>
<dbReference type="PIRSF" id="PIRSF006276">
    <property type="entry name" value="UspA"/>
    <property type="match status" value="1"/>
</dbReference>
<evidence type="ECO:0000313" key="4">
    <source>
        <dbReference type="EMBL" id="MDN4577685.1"/>
    </source>
</evidence>
<dbReference type="SUPFAM" id="SSF52402">
    <property type="entry name" value="Adenine nucleotide alpha hydrolases-like"/>
    <property type="match status" value="1"/>
</dbReference>
<keyword evidence="5" id="KW-1185">Reference proteome</keyword>
<dbReference type="Proteomes" id="UP001172791">
    <property type="component" value="Unassembled WGS sequence"/>
</dbReference>
<dbReference type="Proteomes" id="UP001172788">
    <property type="component" value="Unassembled WGS sequence"/>
</dbReference>
<dbReference type="InterPro" id="IPR006015">
    <property type="entry name" value="Universal_stress_UspA"/>
</dbReference>
<accession>A0AAW7MKW2</accession>
<evidence type="ECO:0000313" key="5">
    <source>
        <dbReference type="Proteomes" id="UP001172788"/>
    </source>
</evidence>
<dbReference type="Pfam" id="PF00582">
    <property type="entry name" value="Usp"/>
    <property type="match status" value="1"/>
</dbReference>
<evidence type="ECO:0000313" key="6">
    <source>
        <dbReference type="Proteomes" id="UP001172791"/>
    </source>
</evidence>
<dbReference type="InterPro" id="IPR014729">
    <property type="entry name" value="Rossmann-like_a/b/a_fold"/>
</dbReference>
<feature type="domain" description="UspA" evidence="2">
    <location>
        <begin position="19"/>
        <end position="167"/>
    </location>
</feature>
<evidence type="ECO:0000259" key="2">
    <source>
        <dbReference type="Pfam" id="PF00582"/>
    </source>
</evidence>
<dbReference type="EMBL" id="QAID01000033">
    <property type="protein sequence ID" value="MDN4577685.1"/>
    <property type="molecule type" value="Genomic_DNA"/>
</dbReference>
<dbReference type="PRINTS" id="PR01438">
    <property type="entry name" value="UNVRSLSTRESS"/>
</dbReference>
<dbReference type="EMBL" id="QAIC01000036">
    <property type="protein sequence ID" value="MDN4573407.1"/>
    <property type="molecule type" value="Genomic_DNA"/>
</dbReference>
<protein>
    <submittedName>
        <fullName evidence="3">Universal stress protein</fullName>
    </submittedName>
</protein>
<dbReference type="AlphaFoldDB" id="A0AAW7MKW2"/>
<proteinExistence type="inferred from homology"/>
<comment type="similarity">
    <text evidence="1">Belongs to the universal stress protein A family.</text>
</comment>
<reference evidence="3" key="1">
    <citation type="submission" date="2018-04" db="EMBL/GenBank/DDBJ databases">
        <authorList>
            <person name="Jy Z."/>
        </authorList>
    </citation>
    <scope>NUCLEOTIDE SEQUENCE</scope>
    <source>
        <strain evidence="4">AS13</strain>
        <strain evidence="3">LA18</strain>
    </source>
</reference>
<sequence length="171" mass="18594">MPPRRQAFTHFPHIEDTIMYERILVSIDGSTPSNRAIDEAVKLVALSQGKIRLVSVVPSLANAYAAGAYSGFVPLESQESFEKETAEILAKAQTDLKQRGVDAETNMITLEAGTDEIADAVLREAQAWNADVIVLGTHGRRGINRLLLGSVAETLLRITTLPILLVKATDK</sequence>
<dbReference type="Gene3D" id="3.40.50.620">
    <property type="entry name" value="HUPs"/>
    <property type="match status" value="1"/>
</dbReference>